<protein>
    <recommendedName>
        <fullName evidence="2">KIF-binding protein</fullName>
    </recommendedName>
</protein>
<accession>A0A7R9ZPE5</accession>
<gene>
    <name evidence="1" type="ORF">CAUS1442_LOCUS8630</name>
</gene>
<dbReference type="Gene3D" id="1.25.40.10">
    <property type="entry name" value="Tetratricopeptide repeat domain"/>
    <property type="match status" value="1"/>
</dbReference>
<dbReference type="EMBL" id="HBEF01013771">
    <property type="protein sequence ID" value="CAD8336502.1"/>
    <property type="molecule type" value="Transcribed_RNA"/>
</dbReference>
<name>A0A7R9ZPE5_9STRA</name>
<reference evidence="1" key="1">
    <citation type="submission" date="2021-01" db="EMBL/GenBank/DDBJ databases">
        <authorList>
            <person name="Corre E."/>
            <person name="Pelletier E."/>
            <person name="Niang G."/>
            <person name="Scheremetjew M."/>
            <person name="Finn R."/>
            <person name="Kale V."/>
            <person name="Holt S."/>
            <person name="Cochrane G."/>
            <person name="Meng A."/>
            <person name="Brown T."/>
            <person name="Cohen L."/>
        </authorList>
    </citation>
    <scope>NUCLEOTIDE SEQUENCE</scope>
    <source>
        <strain evidence="1">CCMP3328</strain>
    </source>
</reference>
<dbReference type="SUPFAM" id="SSF48452">
    <property type="entry name" value="TPR-like"/>
    <property type="match status" value="1"/>
</dbReference>
<sequence>MQNSNYPEARSILFCGARVLTQASQQSASSSLSLAKLYHTWAICEWRLDNMPRALKLFDHTLRLLDDNNNNDHAKDGQKLRAYTLYSMAQAHFETEKYHLSQHCIGLCLKENNMPNGSNALVWGLWAEVAQHLDNPKLEEECRRMQLAETHSENANQIFSKGFEASNVKDWIRFDPWYLKLFGDEIGTESKFYTSVQLPQRATMNLADMYSLTE</sequence>
<evidence type="ECO:0008006" key="2">
    <source>
        <dbReference type="Google" id="ProtNLM"/>
    </source>
</evidence>
<evidence type="ECO:0000313" key="1">
    <source>
        <dbReference type="EMBL" id="CAD8336502.1"/>
    </source>
</evidence>
<organism evidence="1">
    <name type="scientific">Craspedostauros australis</name>
    <dbReference type="NCBI Taxonomy" id="1486917"/>
    <lineage>
        <taxon>Eukaryota</taxon>
        <taxon>Sar</taxon>
        <taxon>Stramenopiles</taxon>
        <taxon>Ochrophyta</taxon>
        <taxon>Bacillariophyta</taxon>
        <taxon>Bacillariophyceae</taxon>
        <taxon>Bacillariophycidae</taxon>
        <taxon>Naviculales</taxon>
        <taxon>Naviculaceae</taxon>
        <taxon>Craspedostauros</taxon>
    </lineage>
</organism>
<dbReference type="InterPro" id="IPR011990">
    <property type="entry name" value="TPR-like_helical_dom_sf"/>
</dbReference>
<dbReference type="AlphaFoldDB" id="A0A7R9ZPE5"/>
<proteinExistence type="predicted"/>